<reference evidence="1" key="2">
    <citation type="submission" date="2023-10" db="EMBL/GenBank/DDBJ databases">
        <authorList>
            <person name="Khurajog B."/>
        </authorList>
    </citation>
    <scope>NUCLEOTIDE SEQUENCE</scope>
    <source>
        <strain evidence="1">BF9</strain>
    </source>
</reference>
<proteinExistence type="predicted"/>
<protein>
    <submittedName>
        <fullName evidence="1">Uncharacterized protein</fullName>
    </submittedName>
</protein>
<reference evidence="1" key="1">
    <citation type="journal article" date="2023" name="PeerJ">
        <title>Selection and evaluation of lactic acid bacteria from chicken feces in Thailand as potential probiotics.</title>
        <authorList>
            <person name="Khurajog B."/>
            <person name="Disastra Y."/>
            <person name="Lawwyne L.D."/>
            <person name="Sirichokchatchawan W."/>
            <person name="Niyomtham W."/>
            <person name="Yindee J."/>
            <person name="Hampson D.J."/>
            <person name="Prapasarakul N."/>
        </authorList>
    </citation>
    <scope>NUCLEOTIDE SEQUENCE</scope>
    <source>
        <strain evidence="1">BF9</strain>
    </source>
</reference>
<dbReference type="Proteomes" id="UP001280897">
    <property type="component" value="Unassembled WGS sequence"/>
</dbReference>
<gene>
    <name evidence="1" type="ORF">R0G89_03285</name>
</gene>
<dbReference type="RefSeq" id="WP_036685372.1">
    <property type="nucleotide sequence ID" value="NZ_CP015206.1"/>
</dbReference>
<dbReference type="EMBL" id="JAWJAV010000002">
    <property type="protein sequence ID" value="MDV2620755.1"/>
    <property type="molecule type" value="Genomic_DNA"/>
</dbReference>
<evidence type="ECO:0000313" key="2">
    <source>
        <dbReference type="Proteomes" id="UP001280897"/>
    </source>
</evidence>
<comment type="caution">
    <text evidence="1">The sequence shown here is derived from an EMBL/GenBank/DDBJ whole genome shotgun (WGS) entry which is preliminary data.</text>
</comment>
<dbReference type="KEGG" id="paci:A4V11_05605"/>
<name>A0AAW8YFL9_PEDAC</name>
<dbReference type="AlphaFoldDB" id="A0AAW8YFL9"/>
<dbReference type="GeneID" id="57366642"/>
<sequence>MDKVVADNVIIGEFITDLFDPQYQSHAHFSNGVESLAKNLKHSAAYYQLPVYILSNGLEEDYVDENAHYVNMDVDANRYDVSIYFIRWEMALDFLVKHPEIKKVALVDFSDVEVYNYPFDRVEDGILYFGDELKSIGGGIVKGDKKPDFMERFFIENSQLQMLNPGVIVGTRAVIMEFLTILVEIFTRAQVQKMRQVPKSAFGDYEMALVNYVAYRYFKRRLKHGREVSTKFNYWEPVSSAWFKHK</sequence>
<organism evidence="1 2">
    <name type="scientific">Pediococcus acidilactici</name>
    <dbReference type="NCBI Taxonomy" id="1254"/>
    <lineage>
        <taxon>Bacteria</taxon>
        <taxon>Bacillati</taxon>
        <taxon>Bacillota</taxon>
        <taxon>Bacilli</taxon>
        <taxon>Lactobacillales</taxon>
        <taxon>Lactobacillaceae</taxon>
        <taxon>Pediococcus</taxon>
        <taxon>Pediococcus acidilactici group</taxon>
    </lineage>
</organism>
<evidence type="ECO:0000313" key="1">
    <source>
        <dbReference type="EMBL" id="MDV2620755.1"/>
    </source>
</evidence>
<accession>A0AAW8YFL9</accession>